<gene>
    <name evidence="2" type="ORF">NPX13_g5559</name>
</gene>
<comment type="caution">
    <text evidence="2">The sequence shown here is derived from an EMBL/GenBank/DDBJ whole genome shotgun (WGS) entry which is preliminary data.</text>
</comment>
<reference evidence="2" key="1">
    <citation type="submission" date="2022-07" db="EMBL/GenBank/DDBJ databases">
        <title>Genome Sequence of Xylaria arbuscula.</title>
        <authorList>
            <person name="Buettner E."/>
        </authorList>
    </citation>
    <scope>NUCLEOTIDE SEQUENCE</scope>
    <source>
        <strain evidence="2">VT107</strain>
    </source>
</reference>
<dbReference type="Proteomes" id="UP001148614">
    <property type="component" value="Unassembled WGS sequence"/>
</dbReference>
<evidence type="ECO:0000256" key="1">
    <source>
        <dbReference type="SAM" id="MobiDB-lite"/>
    </source>
</evidence>
<feature type="compositionally biased region" description="Polar residues" evidence="1">
    <location>
        <begin position="113"/>
        <end position="123"/>
    </location>
</feature>
<sequence>MWTELSYSYRLSPSIEGLMPLAMYLRDLDQHPVTMDPENESGGVYLHEMQLRERAWVGKGLRTLSEALTSPARRHKATLLRNPALIWKDEIRGAQDRHFWPSWPEEEEWIRSDSANDPTQHSSWRPVHDNPPTPSIGSFRF</sequence>
<protein>
    <submittedName>
        <fullName evidence="2">Uncharacterized protein</fullName>
    </submittedName>
</protein>
<evidence type="ECO:0000313" key="3">
    <source>
        <dbReference type="Proteomes" id="UP001148614"/>
    </source>
</evidence>
<proteinExistence type="predicted"/>
<feature type="region of interest" description="Disordered" evidence="1">
    <location>
        <begin position="113"/>
        <end position="141"/>
    </location>
</feature>
<evidence type="ECO:0000313" key="2">
    <source>
        <dbReference type="EMBL" id="KAJ3570915.1"/>
    </source>
</evidence>
<keyword evidence="3" id="KW-1185">Reference proteome</keyword>
<name>A0A9W8TN13_9PEZI</name>
<organism evidence="2 3">
    <name type="scientific">Xylaria arbuscula</name>
    <dbReference type="NCBI Taxonomy" id="114810"/>
    <lineage>
        <taxon>Eukaryota</taxon>
        <taxon>Fungi</taxon>
        <taxon>Dikarya</taxon>
        <taxon>Ascomycota</taxon>
        <taxon>Pezizomycotina</taxon>
        <taxon>Sordariomycetes</taxon>
        <taxon>Xylariomycetidae</taxon>
        <taxon>Xylariales</taxon>
        <taxon>Xylariaceae</taxon>
        <taxon>Xylaria</taxon>
    </lineage>
</organism>
<accession>A0A9W8TN13</accession>
<dbReference type="EMBL" id="JANPWZ010000886">
    <property type="protein sequence ID" value="KAJ3570915.1"/>
    <property type="molecule type" value="Genomic_DNA"/>
</dbReference>
<dbReference type="AlphaFoldDB" id="A0A9W8TN13"/>